<evidence type="ECO:0000313" key="5">
    <source>
        <dbReference type="Proteomes" id="UP000076858"/>
    </source>
</evidence>
<accession>A0A164HR39</accession>
<organism evidence="4 5">
    <name type="scientific">Daphnia magna</name>
    <dbReference type="NCBI Taxonomy" id="35525"/>
    <lineage>
        <taxon>Eukaryota</taxon>
        <taxon>Metazoa</taxon>
        <taxon>Ecdysozoa</taxon>
        <taxon>Arthropoda</taxon>
        <taxon>Crustacea</taxon>
        <taxon>Branchiopoda</taxon>
        <taxon>Diplostraca</taxon>
        <taxon>Cladocera</taxon>
        <taxon>Anomopoda</taxon>
        <taxon>Daphniidae</taxon>
        <taxon>Daphnia</taxon>
    </lineage>
</organism>
<evidence type="ECO:0000259" key="3">
    <source>
        <dbReference type="PROSITE" id="PS50198"/>
    </source>
</evidence>
<dbReference type="Proteomes" id="UP000076858">
    <property type="component" value="Unassembled WGS sequence"/>
</dbReference>
<feature type="non-terminal residue" evidence="4">
    <location>
        <position position="1"/>
    </location>
</feature>
<evidence type="ECO:0000256" key="1">
    <source>
        <dbReference type="PROSITE-ProRule" id="PRU00278"/>
    </source>
</evidence>
<dbReference type="PROSITE" id="PS50198">
    <property type="entry name" value="PPIC_PPIASE_2"/>
    <property type="match status" value="1"/>
</dbReference>
<dbReference type="Gene3D" id="3.10.50.40">
    <property type="match status" value="1"/>
</dbReference>
<dbReference type="PROSITE" id="PS01096">
    <property type="entry name" value="PPIC_PPIASE_1"/>
    <property type="match status" value="1"/>
</dbReference>
<comment type="caution">
    <text evidence="4">The sequence shown here is derived from an EMBL/GenBank/DDBJ whole genome shotgun (WGS) entry which is preliminary data.</text>
</comment>
<dbReference type="InterPro" id="IPR023058">
    <property type="entry name" value="PPIase_PpiC_CS"/>
</dbReference>
<evidence type="ECO:0000313" key="4">
    <source>
        <dbReference type="EMBL" id="KZS00483.1"/>
    </source>
</evidence>
<dbReference type="PANTHER" id="PTHR47245">
    <property type="entry name" value="PEPTIDYLPROLYL ISOMERASE"/>
    <property type="match status" value="1"/>
</dbReference>
<feature type="domain" description="PpiC" evidence="3">
    <location>
        <begin position="1"/>
        <end position="77"/>
    </location>
</feature>
<dbReference type="EC" id="5.2.1.8" evidence="2"/>
<keyword evidence="1 2" id="KW-0413">Isomerase</keyword>
<dbReference type="InterPro" id="IPR046357">
    <property type="entry name" value="PPIase_dom_sf"/>
</dbReference>
<keyword evidence="1 2" id="KW-0697">Rotamase</keyword>
<dbReference type="GO" id="GO:0003755">
    <property type="term" value="F:peptidyl-prolyl cis-trans isomerase activity"/>
    <property type="evidence" value="ECO:0007669"/>
    <property type="project" value="UniProtKB-UniRule"/>
</dbReference>
<evidence type="ECO:0000256" key="2">
    <source>
        <dbReference type="RuleBase" id="RU363014"/>
    </source>
</evidence>
<dbReference type="Pfam" id="PF13616">
    <property type="entry name" value="Rotamase_3"/>
    <property type="match status" value="1"/>
</dbReference>
<dbReference type="AlphaFoldDB" id="A0A164HR39"/>
<comment type="catalytic activity">
    <reaction evidence="2">
        <text>[protein]-peptidylproline (omega=180) = [protein]-peptidylproline (omega=0)</text>
        <dbReference type="Rhea" id="RHEA:16237"/>
        <dbReference type="Rhea" id="RHEA-COMP:10747"/>
        <dbReference type="Rhea" id="RHEA-COMP:10748"/>
        <dbReference type="ChEBI" id="CHEBI:83833"/>
        <dbReference type="ChEBI" id="CHEBI:83834"/>
        <dbReference type="EC" id="5.2.1.8"/>
    </reaction>
</comment>
<dbReference type="SUPFAM" id="SSF54534">
    <property type="entry name" value="FKBP-like"/>
    <property type="match status" value="1"/>
</dbReference>
<dbReference type="InterPro" id="IPR050245">
    <property type="entry name" value="PrsA_foldase"/>
</dbReference>
<protein>
    <recommendedName>
        <fullName evidence="2">Peptidyl-prolyl cis-trans isomerase</fullName>
        <ecNumber evidence="2">5.2.1.8</ecNumber>
    </recommendedName>
</protein>
<dbReference type="STRING" id="35525.A0A164HR39"/>
<keyword evidence="5" id="KW-1185">Reference proteome</keyword>
<dbReference type="EMBL" id="LRGB01009750">
    <property type="protein sequence ID" value="KZS00483.1"/>
    <property type="molecule type" value="Genomic_DNA"/>
</dbReference>
<reference evidence="4 5" key="1">
    <citation type="submission" date="2016-03" db="EMBL/GenBank/DDBJ databases">
        <title>EvidentialGene: Evidence-directed Construction of Genes on Genomes.</title>
        <authorList>
            <person name="Gilbert D.G."/>
            <person name="Choi J.-H."/>
            <person name="Mockaitis K."/>
            <person name="Colbourne J."/>
            <person name="Pfrender M."/>
        </authorList>
    </citation>
    <scope>NUCLEOTIDE SEQUENCE [LARGE SCALE GENOMIC DNA]</scope>
    <source>
        <strain evidence="4 5">Xinb3</strain>
        <tissue evidence="4">Complete organism</tissue>
    </source>
</reference>
<sequence length="119" mass="13217">QAQEVLAKLKGGAKFEDLAKEFSKDPGSAARGGDLGFFGEGRMVKPFEDAVKALAKPGDISELVESQFGFHIIRLEERQAKTTRTFEEVKPQLMAESRADLLSQKRVQKVQDISKNHDL</sequence>
<dbReference type="PANTHER" id="PTHR47245:SF2">
    <property type="entry name" value="PEPTIDYL-PROLYL CIS-TRANS ISOMERASE HP_0175-RELATED"/>
    <property type="match status" value="1"/>
</dbReference>
<proteinExistence type="predicted"/>
<dbReference type="InterPro" id="IPR000297">
    <property type="entry name" value="PPIase_PpiC"/>
</dbReference>
<name>A0A164HR39_9CRUS</name>
<gene>
    <name evidence="4" type="ORF">APZ42_003191</name>
</gene>